<gene>
    <name evidence="1" type="ORF">FALBO_15687</name>
</gene>
<proteinExistence type="predicted"/>
<reference evidence="1 2" key="1">
    <citation type="submission" date="2020-01" db="EMBL/GenBank/DDBJ databases">
        <title>Identification and distribution of gene clusters putatively required for synthesis of sphingolipid metabolism inhibitors in phylogenetically diverse species of the filamentous fungus Fusarium.</title>
        <authorList>
            <person name="Kim H.-S."/>
            <person name="Busman M."/>
            <person name="Brown D.W."/>
            <person name="Divon H."/>
            <person name="Uhlig S."/>
            <person name="Proctor R.H."/>
        </authorList>
    </citation>
    <scope>NUCLEOTIDE SEQUENCE [LARGE SCALE GENOMIC DNA]</scope>
    <source>
        <strain evidence="1 2">NRRL 20459</strain>
    </source>
</reference>
<evidence type="ECO:0000313" key="1">
    <source>
        <dbReference type="EMBL" id="KAF4455181.1"/>
    </source>
</evidence>
<comment type="caution">
    <text evidence="1">The sequence shown here is derived from an EMBL/GenBank/DDBJ whole genome shotgun (WGS) entry which is preliminary data.</text>
</comment>
<dbReference type="AlphaFoldDB" id="A0A8H4KRC7"/>
<evidence type="ECO:0000313" key="2">
    <source>
        <dbReference type="Proteomes" id="UP000554235"/>
    </source>
</evidence>
<organism evidence="1 2">
    <name type="scientific">Fusarium albosuccineum</name>
    <dbReference type="NCBI Taxonomy" id="1237068"/>
    <lineage>
        <taxon>Eukaryota</taxon>
        <taxon>Fungi</taxon>
        <taxon>Dikarya</taxon>
        <taxon>Ascomycota</taxon>
        <taxon>Pezizomycotina</taxon>
        <taxon>Sordariomycetes</taxon>
        <taxon>Hypocreomycetidae</taxon>
        <taxon>Hypocreales</taxon>
        <taxon>Nectriaceae</taxon>
        <taxon>Fusarium</taxon>
        <taxon>Fusarium decemcellulare species complex</taxon>
    </lineage>
</organism>
<keyword evidence="2" id="KW-1185">Reference proteome</keyword>
<protein>
    <submittedName>
        <fullName evidence="1">Uncharacterized protein</fullName>
    </submittedName>
</protein>
<name>A0A8H4KRC7_9HYPO</name>
<dbReference type="Proteomes" id="UP000554235">
    <property type="component" value="Unassembled WGS sequence"/>
</dbReference>
<sequence length="428" mass="50135">MDRFGFFSSTPSSPRELVPLTIAVDNPAHFRWIKLYNCRPDPVNPRDAKEKQQTRLVKAVEEFFRRNTTITDCLFTIQWLLGSGDDVESPSDSDMSLLRDQAFQCYVNKSMRPVVDHLTEMLKWSSTRKSMDNLCLMVDLVCEKGAIVDLHQDYFFPVSNRTALRSAPMSPMKQPDNAVEIAMLPHCPPSFLGHVLERRQDKRLAFTSRSKLWRRFGDNLPRDHHRAVTNLEWVVTRLYQDLFNPTNWRAYTSTREIADMLDAKVALLTEHEAVDGVEKFSLLSLSEIFRLVQTNLDVNPAERYEQWAWYHLCMSVSQLAEETHHAAERLTAEVYGERRHRFVIMGSWDPRLEWIRWKTTDMRPEWSASAEKKAAWEKFLDFWHGLIKQQGEGLPWYKVENDNWFIPFEDVKSFFKTCDEDSAALLEM</sequence>
<accession>A0A8H4KRC7</accession>
<dbReference type="OrthoDB" id="5056238at2759"/>
<dbReference type="EMBL" id="JAADYS010002758">
    <property type="protein sequence ID" value="KAF4455181.1"/>
    <property type="molecule type" value="Genomic_DNA"/>
</dbReference>